<keyword evidence="11" id="KW-1185">Reference proteome</keyword>
<evidence type="ECO:0000313" key="10">
    <source>
        <dbReference type="EMBL" id="WVZ70489.1"/>
    </source>
</evidence>
<protein>
    <recommendedName>
        <fullName evidence="12">DDE Tnp4 domain-containing protein</fullName>
    </recommendedName>
</protein>
<evidence type="ECO:0000313" key="11">
    <source>
        <dbReference type="Proteomes" id="UP001341281"/>
    </source>
</evidence>
<gene>
    <name evidence="10" type="ORF">U9M48_019151</name>
</gene>
<dbReference type="GO" id="GO:0004518">
    <property type="term" value="F:nuclease activity"/>
    <property type="evidence" value="ECO:0007669"/>
    <property type="project" value="UniProtKB-KW"/>
</dbReference>
<dbReference type="Pfam" id="PF13359">
    <property type="entry name" value="DDE_Tnp_4"/>
    <property type="match status" value="1"/>
</dbReference>
<keyword evidence="6" id="KW-0378">Hydrolase</keyword>
<dbReference type="PANTHER" id="PTHR22930:SF290">
    <property type="entry name" value="OS04G0422900 PROTEIN"/>
    <property type="match status" value="1"/>
</dbReference>
<dbReference type="GO" id="GO:0005634">
    <property type="term" value="C:nucleus"/>
    <property type="evidence" value="ECO:0007669"/>
    <property type="project" value="UniProtKB-SubCell"/>
</dbReference>
<dbReference type="InterPro" id="IPR027806">
    <property type="entry name" value="HARBI1_dom"/>
</dbReference>
<dbReference type="EMBL" id="CP144748">
    <property type="protein sequence ID" value="WVZ70489.1"/>
    <property type="molecule type" value="Genomic_DNA"/>
</dbReference>
<evidence type="ECO:0000256" key="5">
    <source>
        <dbReference type="ARBA" id="ARBA00022723"/>
    </source>
</evidence>
<comment type="similarity">
    <text evidence="3">Belongs to the HARBI1 family.</text>
</comment>
<dbReference type="Pfam" id="PF26138">
    <property type="entry name" value="DUF8040"/>
    <property type="match status" value="1"/>
</dbReference>
<evidence type="ECO:0000256" key="4">
    <source>
        <dbReference type="ARBA" id="ARBA00022722"/>
    </source>
</evidence>
<dbReference type="GO" id="GO:0016787">
    <property type="term" value="F:hydrolase activity"/>
    <property type="evidence" value="ECO:0007669"/>
    <property type="project" value="UniProtKB-KW"/>
</dbReference>
<comment type="subcellular location">
    <subcellularLocation>
        <location evidence="2">Nucleus</location>
    </subcellularLocation>
</comment>
<dbReference type="GO" id="GO:0046872">
    <property type="term" value="F:metal ion binding"/>
    <property type="evidence" value="ECO:0007669"/>
    <property type="project" value="UniProtKB-KW"/>
</dbReference>
<keyword evidence="4" id="KW-0540">Nuclease</keyword>
<keyword evidence="5" id="KW-0479">Metal-binding</keyword>
<evidence type="ECO:0000256" key="1">
    <source>
        <dbReference type="ARBA" id="ARBA00001968"/>
    </source>
</evidence>
<proteinExistence type="inferred from homology"/>
<sequence>MELLYVGIEGVELKSFLSPYSTLVDMDSWEEQIRQFLLDKEEDDDDLFFVILPAIIPYLSEEKEHIHTLTGAKKDREILKAHESWCKSEFRMEPTIFKARANFLRRESLLRDTRGVTVEEQLGMFMYMISHNASNQMLQKTFQRSGETIHRKTYEVFDIVPTLTHRFVKLPSFVQTHPTIAIDSSCQLQTHNSLKCFPFIATWLQYVSIFIFLQNYIGAIDGTHIPITIAEHRAPPYRNRKGTLSHNVMVVCDFDLNFTFVSCGWEGSASNAGF</sequence>
<dbReference type="InterPro" id="IPR045249">
    <property type="entry name" value="HARBI1-like"/>
</dbReference>
<feature type="domain" description="DDE Tnp4" evidence="8">
    <location>
        <begin position="220"/>
        <end position="271"/>
    </location>
</feature>
<evidence type="ECO:0000256" key="2">
    <source>
        <dbReference type="ARBA" id="ARBA00004123"/>
    </source>
</evidence>
<organism evidence="10 11">
    <name type="scientific">Paspalum notatum var. saurae</name>
    <dbReference type="NCBI Taxonomy" id="547442"/>
    <lineage>
        <taxon>Eukaryota</taxon>
        <taxon>Viridiplantae</taxon>
        <taxon>Streptophyta</taxon>
        <taxon>Embryophyta</taxon>
        <taxon>Tracheophyta</taxon>
        <taxon>Spermatophyta</taxon>
        <taxon>Magnoliopsida</taxon>
        <taxon>Liliopsida</taxon>
        <taxon>Poales</taxon>
        <taxon>Poaceae</taxon>
        <taxon>PACMAD clade</taxon>
        <taxon>Panicoideae</taxon>
        <taxon>Andropogonodae</taxon>
        <taxon>Paspaleae</taxon>
        <taxon>Paspalinae</taxon>
        <taxon>Paspalum</taxon>
    </lineage>
</organism>
<evidence type="ECO:0008006" key="12">
    <source>
        <dbReference type="Google" id="ProtNLM"/>
    </source>
</evidence>
<feature type="domain" description="DUF8040" evidence="9">
    <location>
        <begin position="68"/>
        <end position="160"/>
    </location>
</feature>
<evidence type="ECO:0000256" key="6">
    <source>
        <dbReference type="ARBA" id="ARBA00022801"/>
    </source>
</evidence>
<evidence type="ECO:0000256" key="3">
    <source>
        <dbReference type="ARBA" id="ARBA00006958"/>
    </source>
</evidence>
<keyword evidence="7" id="KW-0539">Nucleus</keyword>
<dbReference type="PANTHER" id="PTHR22930">
    <property type="match status" value="1"/>
</dbReference>
<comment type="cofactor">
    <cofactor evidence="1">
        <name>a divalent metal cation</name>
        <dbReference type="ChEBI" id="CHEBI:60240"/>
    </cofactor>
</comment>
<name>A0AAQ3TD17_PASNO</name>
<dbReference type="AlphaFoldDB" id="A0AAQ3TD17"/>
<evidence type="ECO:0000259" key="8">
    <source>
        <dbReference type="Pfam" id="PF13359"/>
    </source>
</evidence>
<evidence type="ECO:0000259" key="9">
    <source>
        <dbReference type="Pfam" id="PF26138"/>
    </source>
</evidence>
<dbReference type="InterPro" id="IPR058353">
    <property type="entry name" value="DUF8040"/>
</dbReference>
<accession>A0AAQ3TD17</accession>
<evidence type="ECO:0000256" key="7">
    <source>
        <dbReference type="ARBA" id="ARBA00023242"/>
    </source>
</evidence>
<reference evidence="10 11" key="1">
    <citation type="submission" date="2024-02" db="EMBL/GenBank/DDBJ databases">
        <title>High-quality chromosome-scale genome assembly of Pensacola bahiagrass (Paspalum notatum Flugge var. saurae).</title>
        <authorList>
            <person name="Vega J.M."/>
            <person name="Podio M."/>
            <person name="Orjuela J."/>
            <person name="Siena L.A."/>
            <person name="Pessino S.C."/>
            <person name="Combes M.C."/>
            <person name="Mariac C."/>
            <person name="Albertini E."/>
            <person name="Pupilli F."/>
            <person name="Ortiz J.P.A."/>
            <person name="Leblanc O."/>
        </authorList>
    </citation>
    <scope>NUCLEOTIDE SEQUENCE [LARGE SCALE GENOMIC DNA]</scope>
    <source>
        <strain evidence="10">R1</strain>
        <tissue evidence="10">Leaf</tissue>
    </source>
</reference>
<dbReference type="Proteomes" id="UP001341281">
    <property type="component" value="Chromosome 04"/>
</dbReference>